<comment type="caution">
    <text evidence="5">The sequence shown here is derived from an EMBL/GenBank/DDBJ whole genome shotgun (WGS) entry which is preliminary data.</text>
</comment>
<dbReference type="EMBL" id="JASAOG010000081">
    <property type="protein sequence ID" value="KAK0054013.1"/>
    <property type="molecule type" value="Genomic_DNA"/>
</dbReference>
<evidence type="ECO:0000313" key="5">
    <source>
        <dbReference type="EMBL" id="KAK0054013.1"/>
    </source>
</evidence>
<gene>
    <name evidence="5" type="ORF">Bpfe_016504</name>
</gene>
<reference evidence="5" key="2">
    <citation type="submission" date="2023-04" db="EMBL/GenBank/DDBJ databases">
        <authorList>
            <person name="Bu L."/>
            <person name="Lu L."/>
            <person name="Laidemitt M.R."/>
            <person name="Zhang S.M."/>
            <person name="Mutuku M."/>
            <person name="Mkoji G."/>
            <person name="Steinauer M."/>
            <person name="Loker E.S."/>
        </authorList>
    </citation>
    <scope>NUCLEOTIDE SEQUENCE</scope>
    <source>
        <strain evidence="5">KasaAsao</strain>
        <tissue evidence="5">Whole Snail</tissue>
    </source>
</reference>
<dbReference type="AlphaFoldDB" id="A0AAD8BG76"/>
<evidence type="ECO:0000256" key="3">
    <source>
        <dbReference type="SAM" id="MobiDB-lite"/>
    </source>
</evidence>
<dbReference type="PROSITE" id="PS51914">
    <property type="entry name" value="MRH"/>
    <property type="match status" value="1"/>
</dbReference>
<reference evidence="5" key="1">
    <citation type="journal article" date="2023" name="PLoS Negl. Trop. Dis.">
        <title>A genome sequence for Biomphalaria pfeifferi, the major vector snail for the human-infecting parasite Schistosoma mansoni.</title>
        <authorList>
            <person name="Bu L."/>
            <person name="Lu L."/>
            <person name="Laidemitt M.R."/>
            <person name="Zhang S.M."/>
            <person name="Mutuku M."/>
            <person name="Mkoji G."/>
            <person name="Steinauer M."/>
            <person name="Loker E.S."/>
        </authorList>
    </citation>
    <scope>NUCLEOTIDE SEQUENCE</scope>
    <source>
        <strain evidence="5">KasaAsao</strain>
    </source>
</reference>
<evidence type="ECO:0000256" key="1">
    <source>
        <dbReference type="ARBA" id="ARBA00022729"/>
    </source>
</evidence>
<protein>
    <submittedName>
        <fullName evidence="5">Hepatitis A virus cellular receptor 1</fullName>
    </submittedName>
</protein>
<feature type="domain" description="MRH" evidence="4">
    <location>
        <begin position="20"/>
        <end position="138"/>
    </location>
</feature>
<evidence type="ECO:0000259" key="4">
    <source>
        <dbReference type="PROSITE" id="PS51914"/>
    </source>
</evidence>
<keyword evidence="6" id="KW-1185">Reference proteome</keyword>
<keyword evidence="2" id="KW-1015">Disulfide bond</keyword>
<feature type="region of interest" description="Disordered" evidence="3">
    <location>
        <begin position="171"/>
        <end position="258"/>
    </location>
</feature>
<organism evidence="5 6">
    <name type="scientific">Biomphalaria pfeifferi</name>
    <name type="common">Bloodfluke planorb</name>
    <name type="synonym">Freshwater snail</name>
    <dbReference type="NCBI Taxonomy" id="112525"/>
    <lineage>
        <taxon>Eukaryota</taxon>
        <taxon>Metazoa</taxon>
        <taxon>Spiralia</taxon>
        <taxon>Lophotrochozoa</taxon>
        <taxon>Mollusca</taxon>
        <taxon>Gastropoda</taxon>
        <taxon>Heterobranchia</taxon>
        <taxon>Euthyneura</taxon>
        <taxon>Panpulmonata</taxon>
        <taxon>Hygrophila</taxon>
        <taxon>Lymnaeoidea</taxon>
        <taxon>Planorbidae</taxon>
        <taxon>Biomphalaria</taxon>
    </lineage>
</organism>
<accession>A0AAD8BG76</accession>
<keyword evidence="1" id="KW-0732">Signal</keyword>
<dbReference type="Proteomes" id="UP001233172">
    <property type="component" value="Unassembled WGS sequence"/>
</dbReference>
<keyword evidence="5" id="KW-0675">Receptor</keyword>
<name>A0AAD8BG76_BIOPF</name>
<proteinExistence type="predicted"/>
<evidence type="ECO:0000313" key="6">
    <source>
        <dbReference type="Proteomes" id="UP001233172"/>
    </source>
</evidence>
<sequence length="284" mass="30143">MSLTFVTSNTTQVCQEVKPCYCQFSSSQYLDLTTLPQSLTVKYQFSTYVIQLCKKFTKKQCTGVLGCKEPLVGQYGSIGTTRNFVSESLVELVGGDKGRLSKIVLECSADNKTEFSFVNQTNETTFTFKLISNEVCIKTLPTAITTVATTSTTQHTNASTPTTILTNATSATTHSTNATTATTHPTNATTATTHPTNATTATTHPTNATTATTHPTNATTATTHPTNATTATTHPTNATTATTHITSPKTTQPTTTHKGGANIVSSNTAVTLLILCFVTNKLSH</sequence>
<evidence type="ECO:0000256" key="2">
    <source>
        <dbReference type="ARBA" id="ARBA00023157"/>
    </source>
</evidence>
<dbReference type="InterPro" id="IPR044865">
    <property type="entry name" value="MRH_dom"/>
</dbReference>